<sequence>MFTGLVEEVGRLVRAVKKGESMELTIEADRVLEGTKIGDSIAVSGVCLTVTSLGGSVFTADVTPQTYRHTALGVLKPGSPVNLERAMPADGRFGGHIVQGHADGTGVIVSREDEGNAVWFAFKPDDPNLMRYIVPRGSIAVDGISLTVARVDGGSFSVSIIPHTLAMTALRHKRPGDRVNLECDILGKYVEHLLGFGQKSGGRADISGGGLTEALLRENGFI</sequence>
<organism evidence="5 6">
    <name type="scientific">Thermobacillus xylanilyticus</name>
    <dbReference type="NCBI Taxonomy" id="76633"/>
    <lineage>
        <taxon>Bacteria</taxon>
        <taxon>Bacillati</taxon>
        <taxon>Bacillota</taxon>
        <taxon>Bacilli</taxon>
        <taxon>Bacillales</taxon>
        <taxon>Paenibacillaceae</taxon>
        <taxon>Thermobacillus</taxon>
    </lineage>
</organism>
<dbReference type="InterPro" id="IPR023366">
    <property type="entry name" value="ATP_synth_asu-like_sf"/>
</dbReference>
<feature type="domain" description="Lumazine-binding" evidence="4">
    <location>
        <begin position="97"/>
        <end position="194"/>
    </location>
</feature>
<dbReference type="InterPro" id="IPR017938">
    <property type="entry name" value="Riboflavin_synthase-like_b-brl"/>
</dbReference>
<dbReference type="PANTHER" id="PTHR21098:SF0">
    <property type="entry name" value="RIBOFLAVIN SYNTHASE"/>
    <property type="match status" value="1"/>
</dbReference>
<proteinExistence type="predicted"/>
<evidence type="ECO:0000259" key="4">
    <source>
        <dbReference type="PROSITE" id="PS51177"/>
    </source>
</evidence>
<feature type="domain" description="Lumazine-binding" evidence="4">
    <location>
        <begin position="1"/>
        <end position="96"/>
    </location>
</feature>
<dbReference type="EMBL" id="CAJRAY010000070">
    <property type="protein sequence ID" value="CAG5090096.1"/>
    <property type="molecule type" value="Genomic_DNA"/>
</dbReference>
<feature type="repeat" description="Lumazine-binding" evidence="3">
    <location>
        <begin position="97"/>
        <end position="194"/>
    </location>
</feature>
<keyword evidence="6" id="KW-1185">Reference proteome</keyword>
<dbReference type="Proteomes" id="UP000681526">
    <property type="component" value="Unassembled WGS sequence"/>
</dbReference>
<dbReference type="NCBIfam" id="NF006767">
    <property type="entry name" value="PRK09289.1"/>
    <property type="match status" value="1"/>
</dbReference>
<evidence type="ECO:0000313" key="5">
    <source>
        <dbReference type="EMBL" id="CAG5090096.1"/>
    </source>
</evidence>
<evidence type="ECO:0000313" key="6">
    <source>
        <dbReference type="Proteomes" id="UP000681526"/>
    </source>
</evidence>
<feature type="repeat" description="Lumazine-binding" evidence="3">
    <location>
        <begin position="1"/>
        <end position="96"/>
    </location>
</feature>
<evidence type="ECO:0000256" key="2">
    <source>
        <dbReference type="NCBIfam" id="TIGR00187"/>
    </source>
</evidence>
<dbReference type="EC" id="2.5.1.9" evidence="2"/>
<dbReference type="PROSITE" id="PS51177">
    <property type="entry name" value="LUMAZINE_BIND"/>
    <property type="match status" value="2"/>
</dbReference>
<keyword evidence="1" id="KW-0677">Repeat</keyword>
<comment type="caution">
    <text evidence="5">The sequence shown here is derived from an EMBL/GenBank/DDBJ whole genome shotgun (WGS) entry which is preliminary data.</text>
</comment>
<dbReference type="PANTHER" id="PTHR21098">
    <property type="entry name" value="RIBOFLAVIN SYNTHASE ALPHA CHAIN"/>
    <property type="match status" value="1"/>
</dbReference>
<dbReference type="InterPro" id="IPR001783">
    <property type="entry name" value="Lumazine-bd"/>
</dbReference>
<reference evidence="5 6" key="1">
    <citation type="submission" date="2021-04" db="EMBL/GenBank/DDBJ databases">
        <authorList>
            <person name="Rakotoarivonina H."/>
        </authorList>
    </citation>
    <scope>NUCLEOTIDE SEQUENCE [LARGE SCALE GENOMIC DNA]</scope>
    <source>
        <strain evidence="5 6">XE</strain>
    </source>
</reference>
<gene>
    <name evidence="5" type="primary">txxe 1945-ribE</name>
    <name evidence="5" type="ORF">TXXE_13855</name>
</gene>
<dbReference type="CDD" id="cd00402">
    <property type="entry name" value="Riboflavin_synthase_like"/>
    <property type="match status" value="1"/>
</dbReference>
<evidence type="ECO:0000256" key="1">
    <source>
        <dbReference type="ARBA" id="ARBA00022737"/>
    </source>
</evidence>
<dbReference type="Gene3D" id="2.40.30.20">
    <property type="match status" value="2"/>
</dbReference>
<dbReference type="SUPFAM" id="SSF63380">
    <property type="entry name" value="Riboflavin synthase domain-like"/>
    <property type="match status" value="2"/>
</dbReference>
<evidence type="ECO:0000256" key="3">
    <source>
        <dbReference type="PROSITE-ProRule" id="PRU00524"/>
    </source>
</evidence>
<dbReference type="InterPro" id="IPR026017">
    <property type="entry name" value="Lumazine-bd_dom"/>
</dbReference>
<accession>A0ABN7S053</accession>
<dbReference type="RefSeq" id="WP_213485082.1">
    <property type="nucleotide sequence ID" value="NZ_CAJRAY010000070.1"/>
</dbReference>
<dbReference type="PIRSF" id="PIRSF000498">
    <property type="entry name" value="Riboflavin_syn_A"/>
    <property type="match status" value="1"/>
</dbReference>
<protein>
    <recommendedName>
        <fullName evidence="2">Riboflavin synthase</fullName>
        <ecNumber evidence="2">2.5.1.9</ecNumber>
    </recommendedName>
</protein>
<dbReference type="Pfam" id="PF00677">
    <property type="entry name" value="Lum_binding"/>
    <property type="match status" value="2"/>
</dbReference>
<dbReference type="NCBIfam" id="TIGR00187">
    <property type="entry name" value="ribE"/>
    <property type="match status" value="1"/>
</dbReference>
<name>A0ABN7S053_THEXY</name>